<gene>
    <name evidence="1" type="ORF">POPTR_001G440000</name>
</gene>
<organism evidence="1 2">
    <name type="scientific">Populus trichocarpa</name>
    <name type="common">Western balsam poplar</name>
    <name type="synonym">Populus balsamifera subsp. trichocarpa</name>
    <dbReference type="NCBI Taxonomy" id="3694"/>
    <lineage>
        <taxon>Eukaryota</taxon>
        <taxon>Viridiplantae</taxon>
        <taxon>Streptophyta</taxon>
        <taxon>Embryophyta</taxon>
        <taxon>Tracheophyta</taxon>
        <taxon>Spermatophyta</taxon>
        <taxon>Magnoliopsida</taxon>
        <taxon>eudicotyledons</taxon>
        <taxon>Gunneridae</taxon>
        <taxon>Pentapetalae</taxon>
        <taxon>rosids</taxon>
        <taxon>fabids</taxon>
        <taxon>Malpighiales</taxon>
        <taxon>Salicaceae</taxon>
        <taxon>Saliceae</taxon>
        <taxon>Populus</taxon>
    </lineage>
</organism>
<dbReference type="EMBL" id="CM009290">
    <property type="protein sequence ID" value="PNT59899.1"/>
    <property type="molecule type" value="Genomic_DNA"/>
</dbReference>
<dbReference type="AlphaFoldDB" id="A0A2K2CCZ9"/>
<keyword evidence="2" id="KW-1185">Reference proteome</keyword>
<proteinExistence type="predicted"/>
<evidence type="ECO:0000313" key="2">
    <source>
        <dbReference type="Proteomes" id="UP000006729"/>
    </source>
</evidence>
<reference evidence="1 2" key="1">
    <citation type="journal article" date="2006" name="Science">
        <title>The genome of black cottonwood, Populus trichocarpa (Torr. &amp; Gray).</title>
        <authorList>
            <person name="Tuskan G.A."/>
            <person name="Difazio S."/>
            <person name="Jansson S."/>
            <person name="Bohlmann J."/>
            <person name="Grigoriev I."/>
            <person name="Hellsten U."/>
            <person name="Putnam N."/>
            <person name="Ralph S."/>
            <person name="Rombauts S."/>
            <person name="Salamov A."/>
            <person name="Schein J."/>
            <person name="Sterck L."/>
            <person name="Aerts A."/>
            <person name="Bhalerao R.R."/>
            <person name="Bhalerao R.P."/>
            <person name="Blaudez D."/>
            <person name="Boerjan W."/>
            <person name="Brun A."/>
            <person name="Brunner A."/>
            <person name="Busov V."/>
            <person name="Campbell M."/>
            <person name="Carlson J."/>
            <person name="Chalot M."/>
            <person name="Chapman J."/>
            <person name="Chen G.L."/>
            <person name="Cooper D."/>
            <person name="Coutinho P.M."/>
            <person name="Couturier J."/>
            <person name="Covert S."/>
            <person name="Cronk Q."/>
            <person name="Cunningham R."/>
            <person name="Davis J."/>
            <person name="Degroeve S."/>
            <person name="Dejardin A."/>
            <person name="Depamphilis C."/>
            <person name="Detter J."/>
            <person name="Dirks B."/>
            <person name="Dubchak I."/>
            <person name="Duplessis S."/>
            <person name="Ehlting J."/>
            <person name="Ellis B."/>
            <person name="Gendler K."/>
            <person name="Goodstein D."/>
            <person name="Gribskov M."/>
            <person name="Grimwood J."/>
            <person name="Groover A."/>
            <person name="Gunter L."/>
            <person name="Hamberger B."/>
            <person name="Heinze B."/>
            <person name="Helariutta Y."/>
            <person name="Henrissat B."/>
            <person name="Holligan D."/>
            <person name="Holt R."/>
            <person name="Huang W."/>
            <person name="Islam-Faridi N."/>
            <person name="Jones S."/>
            <person name="Jones-Rhoades M."/>
            <person name="Jorgensen R."/>
            <person name="Joshi C."/>
            <person name="Kangasjarvi J."/>
            <person name="Karlsson J."/>
            <person name="Kelleher C."/>
            <person name="Kirkpatrick R."/>
            <person name="Kirst M."/>
            <person name="Kohler A."/>
            <person name="Kalluri U."/>
            <person name="Larimer F."/>
            <person name="Leebens-Mack J."/>
            <person name="Leple J.C."/>
            <person name="Locascio P."/>
            <person name="Lou Y."/>
            <person name="Lucas S."/>
            <person name="Martin F."/>
            <person name="Montanini B."/>
            <person name="Napoli C."/>
            <person name="Nelson D.R."/>
            <person name="Nelson C."/>
            <person name="Nieminen K."/>
            <person name="Nilsson O."/>
            <person name="Pereda V."/>
            <person name="Peter G."/>
            <person name="Philippe R."/>
            <person name="Pilate G."/>
            <person name="Poliakov A."/>
            <person name="Razumovskaya J."/>
            <person name="Richardson P."/>
            <person name="Rinaldi C."/>
            <person name="Ritland K."/>
            <person name="Rouze P."/>
            <person name="Ryaboy D."/>
            <person name="Schmutz J."/>
            <person name="Schrader J."/>
            <person name="Segerman B."/>
            <person name="Shin H."/>
            <person name="Siddiqui A."/>
            <person name="Sterky F."/>
            <person name="Terry A."/>
            <person name="Tsai C.J."/>
            <person name="Uberbacher E."/>
            <person name="Unneberg P."/>
            <person name="Vahala J."/>
            <person name="Wall K."/>
            <person name="Wessler S."/>
            <person name="Yang G."/>
            <person name="Yin T."/>
            <person name="Douglas C."/>
            <person name="Marra M."/>
            <person name="Sandberg G."/>
            <person name="Van de Peer Y."/>
            <person name="Rokhsar D."/>
        </authorList>
    </citation>
    <scope>NUCLEOTIDE SEQUENCE [LARGE SCALE GENOMIC DNA]</scope>
    <source>
        <strain evidence="2">cv. Nisqually</strain>
    </source>
</reference>
<protein>
    <submittedName>
        <fullName evidence="1">Uncharacterized protein</fullName>
    </submittedName>
</protein>
<name>A0A2K2CCZ9_POPTR</name>
<evidence type="ECO:0000313" key="1">
    <source>
        <dbReference type="EMBL" id="PNT59899.1"/>
    </source>
</evidence>
<sequence length="109" mass="12509">MENVCEEEDEGDNENKLKAILFYQFEDIPKQVSKVFGGQNGALDDGIPCHAHTCPFYQGLYGESEEDSLYHSLRCSTPTAEKIFKLNQKYQQGNLRIHDQNRTSRFGFV</sequence>
<dbReference type="Proteomes" id="UP000006729">
    <property type="component" value="Chromosome 1"/>
</dbReference>
<accession>A0A2K2CCZ9</accession>
<dbReference type="InParanoid" id="A0A2K2CCZ9"/>